<protein>
    <submittedName>
        <fullName evidence="2">Uncharacterized protein</fullName>
    </submittedName>
</protein>
<comment type="caution">
    <text evidence="2">The sequence shown here is derived from an EMBL/GenBank/DDBJ whole genome shotgun (WGS) entry which is preliminary data.</text>
</comment>
<sequence>MAISPGGGGYPRMITRWGDSLPLPRTSSSSSLTTISQTLTPSNRPPPPQNPNTTGLSPLPPPFYYSLSLFSRLSTLNHRHHLLFLGNRAQRRHPKHGVFVLHCFVNSSAGQPHRSPFVVVLLTVAASGLSFIGNS</sequence>
<evidence type="ECO:0000256" key="1">
    <source>
        <dbReference type="SAM" id="MobiDB-lite"/>
    </source>
</evidence>
<reference evidence="2 3" key="1">
    <citation type="journal article" date="2023" name="Plants (Basel)">
        <title>Bridging the Gap: Combining Genomics and Transcriptomics Approaches to Understand Stylosanthes scabra, an Orphan Legume from the Brazilian Caatinga.</title>
        <authorList>
            <person name="Ferreira-Neto J.R.C."/>
            <person name="da Silva M.D."/>
            <person name="Binneck E."/>
            <person name="de Melo N.F."/>
            <person name="da Silva R.H."/>
            <person name="de Melo A.L.T.M."/>
            <person name="Pandolfi V."/>
            <person name="Bustamante F.O."/>
            <person name="Brasileiro-Vidal A.C."/>
            <person name="Benko-Iseppon A.M."/>
        </authorList>
    </citation>
    <scope>NUCLEOTIDE SEQUENCE [LARGE SCALE GENOMIC DNA]</scope>
    <source>
        <tissue evidence="2">Leaves</tissue>
    </source>
</reference>
<evidence type="ECO:0000313" key="3">
    <source>
        <dbReference type="Proteomes" id="UP001341840"/>
    </source>
</evidence>
<feature type="region of interest" description="Disordered" evidence="1">
    <location>
        <begin position="22"/>
        <end position="57"/>
    </location>
</feature>
<name>A0ABU6R9U5_9FABA</name>
<gene>
    <name evidence="2" type="ORF">PIB30_023651</name>
</gene>
<organism evidence="2 3">
    <name type="scientific">Stylosanthes scabra</name>
    <dbReference type="NCBI Taxonomy" id="79078"/>
    <lineage>
        <taxon>Eukaryota</taxon>
        <taxon>Viridiplantae</taxon>
        <taxon>Streptophyta</taxon>
        <taxon>Embryophyta</taxon>
        <taxon>Tracheophyta</taxon>
        <taxon>Spermatophyta</taxon>
        <taxon>Magnoliopsida</taxon>
        <taxon>eudicotyledons</taxon>
        <taxon>Gunneridae</taxon>
        <taxon>Pentapetalae</taxon>
        <taxon>rosids</taxon>
        <taxon>fabids</taxon>
        <taxon>Fabales</taxon>
        <taxon>Fabaceae</taxon>
        <taxon>Papilionoideae</taxon>
        <taxon>50 kb inversion clade</taxon>
        <taxon>dalbergioids sensu lato</taxon>
        <taxon>Dalbergieae</taxon>
        <taxon>Pterocarpus clade</taxon>
        <taxon>Stylosanthes</taxon>
    </lineage>
</organism>
<evidence type="ECO:0000313" key="2">
    <source>
        <dbReference type="EMBL" id="MED6120720.1"/>
    </source>
</evidence>
<accession>A0ABU6R9U5</accession>
<dbReference type="EMBL" id="JASCZI010030291">
    <property type="protein sequence ID" value="MED6120720.1"/>
    <property type="molecule type" value="Genomic_DNA"/>
</dbReference>
<dbReference type="Proteomes" id="UP001341840">
    <property type="component" value="Unassembled WGS sequence"/>
</dbReference>
<keyword evidence="3" id="KW-1185">Reference proteome</keyword>
<proteinExistence type="predicted"/>
<feature type="compositionally biased region" description="Low complexity" evidence="1">
    <location>
        <begin position="22"/>
        <end position="42"/>
    </location>
</feature>